<evidence type="ECO:0000313" key="2">
    <source>
        <dbReference type="Proteomes" id="UP000193944"/>
    </source>
</evidence>
<dbReference type="Proteomes" id="UP000193944">
    <property type="component" value="Unassembled WGS sequence"/>
</dbReference>
<dbReference type="EMBL" id="MCFG01000139">
    <property type="protein sequence ID" value="ORX80642.1"/>
    <property type="molecule type" value="Genomic_DNA"/>
</dbReference>
<comment type="caution">
    <text evidence="1">The sequence shown here is derived from an EMBL/GenBank/DDBJ whole genome shotgun (WGS) entry which is preliminary data.</text>
</comment>
<keyword evidence="2" id="KW-1185">Reference proteome</keyword>
<dbReference type="AlphaFoldDB" id="A0A1Y1X4L4"/>
<evidence type="ECO:0000313" key="1">
    <source>
        <dbReference type="EMBL" id="ORX80642.1"/>
    </source>
</evidence>
<gene>
    <name evidence="1" type="ORF">BCR32DRAFT_280343</name>
</gene>
<reference evidence="1 2" key="1">
    <citation type="submission" date="2016-08" db="EMBL/GenBank/DDBJ databases">
        <title>A Parts List for Fungal Cellulosomes Revealed by Comparative Genomics.</title>
        <authorList>
            <consortium name="DOE Joint Genome Institute"/>
            <person name="Haitjema C.H."/>
            <person name="Gilmore S.P."/>
            <person name="Henske J.K."/>
            <person name="Solomon K.V."/>
            <person name="De Groot R."/>
            <person name="Kuo A."/>
            <person name="Mondo S.J."/>
            <person name="Salamov A.A."/>
            <person name="Labutti K."/>
            <person name="Zhao Z."/>
            <person name="Chiniquy J."/>
            <person name="Barry K."/>
            <person name="Brewer H.M."/>
            <person name="Purvine S.O."/>
            <person name="Wright A.T."/>
            <person name="Boxma B."/>
            <person name="Van Alen T."/>
            <person name="Hackstein J.H."/>
            <person name="Baker S.E."/>
            <person name="Grigoriev I.V."/>
            <person name="O'Malley M.A."/>
        </authorList>
    </citation>
    <scope>NUCLEOTIDE SEQUENCE [LARGE SCALE GENOMIC DNA]</scope>
    <source>
        <strain evidence="1 2">S4</strain>
    </source>
</reference>
<reference evidence="1 2" key="2">
    <citation type="submission" date="2016-08" db="EMBL/GenBank/DDBJ databases">
        <title>Pervasive Adenine N6-methylation of Active Genes in Fungi.</title>
        <authorList>
            <consortium name="DOE Joint Genome Institute"/>
            <person name="Mondo S.J."/>
            <person name="Dannebaum R.O."/>
            <person name="Kuo R.C."/>
            <person name="Labutti K."/>
            <person name="Haridas S."/>
            <person name="Kuo A."/>
            <person name="Salamov A."/>
            <person name="Ahrendt S.R."/>
            <person name="Lipzen A."/>
            <person name="Sullivan W."/>
            <person name="Andreopoulos W.B."/>
            <person name="Clum A."/>
            <person name="Lindquist E."/>
            <person name="Daum C."/>
            <person name="Ramamoorthy G.K."/>
            <person name="Gryganskyi A."/>
            <person name="Culley D."/>
            <person name="Magnuson J.K."/>
            <person name="James T.Y."/>
            <person name="O'Malley M.A."/>
            <person name="Stajich J.E."/>
            <person name="Spatafora J.W."/>
            <person name="Visel A."/>
            <person name="Grigoriev I.V."/>
        </authorList>
    </citation>
    <scope>NUCLEOTIDE SEQUENCE [LARGE SCALE GENOMIC DNA]</scope>
    <source>
        <strain evidence="1 2">S4</strain>
    </source>
</reference>
<proteinExistence type="predicted"/>
<accession>A0A1Y1X4L4</accession>
<sequence length="203" mass="23179">MALSKYKNKTSGSITSNIGKKVSNIEIKKLYEKFIENDDRQSDFEDCESITRKLESVITCTVAYTERYSKSLLVYNLIIMMENCIINLIEKFIVKSDATTKEINESFQLTNVLSYSDGWDKTETFQVTVKGSSCQELVALPLFLTEFCSSLNEKKNPYINTLLLEKELEPNCFITLKSDKNSFGLLPTGELARIICLIKFLQI</sequence>
<organism evidence="1 2">
    <name type="scientific">Anaeromyces robustus</name>
    <dbReference type="NCBI Taxonomy" id="1754192"/>
    <lineage>
        <taxon>Eukaryota</taxon>
        <taxon>Fungi</taxon>
        <taxon>Fungi incertae sedis</taxon>
        <taxon>Chytridiomycota</taxon>
        <taxon>Chytridiomycota incertae sedis</taxon>
        <taxon>Neocallimastigomycetes</taxon>
        <taxon>Neocallimastigales</taxon>
        <taxon>Neocallimastigaceae</taxon>
        <taxon>Anaeromyces</taxon>
    </lineage>
</organism>
<protein>
    <submittedName>
        <fullName evidence="1">Uncharacterized protein</fullName>
    </submittedName>
</protein>
<name>A0A1Y1X4L4_9FUNG</name>